<comment type="caution">
    <text evidence="1">The sequence shown here is derived from an EMBL/GenBank/DDBJ whole genome shotgun (WGS) entry which is preliminary data.</text>
</comment>
<dbReference type="InterPro" id="IPR016888">
    <property type="entry name" value="UCP028498"/>
</dbReference>
<dbReference type="Pfam" id="PF10012">
    <property type="entry name" value="DUF2255"/>
    <property type="match status" value="1"/>
</dbReference>
<keyword evidence="2" id="KW-1185">Reference proteome</keyword>
<evidence type="ECO:0000313" key="1">
    <source>
        <dbReference type="EMBL" id="MUP42319.1"/>
    </source>
</evidence>
<accession>A0A7K1LND5</accession>
<reference evidence="1 2" key="1">
    <citation type="submission" date="2019-07" db="EMBL/GenBank/DDBJ databases">
        <title>Gramella aestuarii sp. nov., isolated from a tidal flat, and emended description of Gramella echinicola.</title>
        <authorList>
            <person name="Liu L."/>
        </authorList>
    </citation>
    <scope>NUCLEOTIDE SEQUENCE [LARGE SCALE GENOMIC DNA]</scope>
    <source>
        <strain evidence="1 2">BS12</strain>
    </source>
</reference>
<dbReference type="EMBL" id="VJVW01000002">
    <property type="protein sequence ID" value="MUP42319.1"/>
    <property type="molecule type" value="Genomic_DNA"/>
</dbReference>
<dbReference type="Proteomes" id="UP000460416">
    <property type="component" value="Unassembled WGS sequence"/>
</dbReference>
<evidence type="ECO:0000313" key="2">
    <source>
        <dbReference type="Proteomes" id="UP000460416"/>
    </source>
</evidence>
<organism evidence="1 2">
    <name type="scientific">Christiangramia aestuarii</name>
    <dbReference type="NCBI Taxonomy" id="1028746"/>
    <lineage>
        <taxon>Bacteria</taxon>
        <taxon>Pseudomonadati</taxon>
        <taxon>Bacteroidota</taxon>
        <taxon>Flavobacteriia</taxon>
        <taxon>Flavobacteriales</taxon>
        <taxon>Flavobacteriaceae</taxon>
        <taxon>Christiangramia</taxon>
    </lineage>
</organism>
<proteinExistence type="predicted"/>
<dbReference type="OrthoDB" id="980661at2"/>
<dbReference type="AlphaFoldDB" id="A0A7K1LND5"/>
<gene>
    <name evidence="1" type="ORF">FLP08_07025</name>
</gene>
<name>A0A7K1LND5_9FLAO</name>
<sequence>MFPKHLYEYLNTHTLIEVKGGTTRESFLPIWMVEVNGRLFSRSWNKSSRSWFTEFQKTGLGEIKYGNSIIKVRGKQLSAEDPLQPEISKAYLEKYDQPANLEYARGIAGEEYFDYTMEFLEL</sequence>
<dbReference type="RefSeq" id="WP_156275370.1">
    <property type="nucleotide sequence ID" value="NZ_BAABGI010000001.1"/>
</dbReference>
<protein>
    <submittedName>
        <fullName evidence="1">DUF2255 family protein</fullName>
    </submittedName>
</protein>